<feature type="compositionally biased region" description="Polar residues" evidence="1">
    <location>
        <begin position="622"/>
        <end position="641"/>
    </location>
</feature>
<dbReference type="Proteomes" id="UP000799428">
    <property type="component" value="Unassembled WGS sequence"/>
</dbReference>
<sequence length="905" mass="97301">MASTTTNGALTPPVLLPTSTTPVLAKRKRLETPPIHLSNGASPSVLATLVNGASRSRQDMLDDVLSILKRFDTQPSILNLPITSATPRASSGQSESKRAKLATPDSPTTITSLVKDGSYDSLKALERDVESASVKVLASIAGSEAVDGPTSVEQTRLQVLAFRKILKDLVTREDTRNLPANGKENAPAKGGNFGAETATEEPVEVKQEAPESRTVLTLFGSAQGPKQLFSSLQQSVHVPSHDAQGNPSMDTSVAVTLPLRESSLPNIISTTQVFALQEDAGDQPKKKVATFGELYRAPHHLKPLSPPKLAKPLATKGSTITFAPVDSLSKSSRQSSHHYANQGQSTGHWLGYGGVDLPKDPASPTAKQKSRQRALSTGEAQLPPSESSLAAVQQAKEDALFRSVYSSFAPSRDDATAIIAQETKNKIWWKKIGEKRFNDTFAIDPALLGLDESSEVGVDCIIDEEEDLKDAVENFTPFEVDPFAKDRSELEKNTDEILDEISDLLATLASHQRIRNSSLATNPRTPVVQNSSLASLAGSPSTPSSEEFDVYNMLKSQLTLMIAQLPPYAVAKLNGDQLADLNISRTIIIETTDHKGVLEEDYLSRLAKAPPMPVAAPPTLSRMASSGSGTHYPSANAQYSRPTPVAHAPSARPVSSAQSYYPQQQTSHRSPGVQYQRTSSGHSQPFQAPVPAYVNNTPRQNYPATQGMGQQTPRTGYAQATPSQYFPGQRPATNYGGPTNSQYYQSSPQVQPQNRYPAQQVQNGYYQRPQNVAPMHSYNTVQSPHGRTVSPLKAVTASMNPAGYGSRPTFGTPVSGGQVRSTYYGQSQYGNPQVTQPVTPGQAGSIVSSSMPSQQMMLERQQQQQSQARLAAQNSFNSRQGSGTPQPPNPQYNGQSPVNGAQMVA</sequence>
<dbReference type="OrthoDB" id="5354458at2759"/>
<proteinExistence type="predicted"/>
<keyword evidence="5" id="KW-1185">Reference proteome</keyword>
<feature type="region of interest" description="Disordered" evidence="1">
    <location>
        <begin position="333"/>
        <end position="388"/>
    </location>
</feature>
<dbReference type="Pfam" id="PF25289">
    <property type="entry name" value="DUF7877"/>
    <property type="match status" value="1"/>
</dbReference>
<organism evidence="4 5">
    <name type="scientific">Pleomassaria siparia CBS 279.74</name>
    <dbReference type="NCBI Taxonomy" id="1314801"/>
    <lineage>
        <taxon>Eukaryota</taxon>
        <taxon>Fungi</taxon>
        <taxon>Dikarya</taxon>
        <taxon>Ascomycota</taxon>
        <taxon>Pezizomycotina</taxon>
        <taxon>Dothideomycetes</taxon>
        <taxon>Pleosporomycetidae</taxon>
        <taxon>Pleosporales</taxon>
        <taxon>Pleomassariaceae</taxon>
        <taxon>Pleomassaria</taxon>
    </lineage>
</organism>
<dbReference type="AlphaFoldDB" id="A0A6G1KNU0"/>
<feature type="domain" description="DUF7877" evidence="3">
    <location>
        <begin position="57"/>
        <end position="169"/>
    </location>
</feature>
<feature type="region of interest" description="Disordered" evidence="1">
    <location>
        <begin position="800"/>
        <end position="905"/>
    </location>
</feature>
<feature type="compositionally biased region" description="Polar residues" evidence="1">
    <location>
        <begin position="818"/>
        <end position="839"/>
    </location>
</feature>
<evidence type="ECO:0000259" key="3">
    <source>
        <dbReference type="Pfam" id="PF25289"/>
    </source>
</evidence>
<feature type="compositionally biased region" description="Low complexity" evidence="1">
    <location>
        <begin position="853"/>
        <end position="873"/>
    </location>
</feature>
<feature type="compositionally biased region" description="Polar residues" evidence="1">
    <location>
        <begin position="874"/>
        <end position="884"/>
    </location>
</feature>
<dbReference type="Pfam" id="PF25009">
    <property type="entry name" value="DUF7785"/>
    <property type="match status" value="1"/>
</dbReference>
<evidence type="ECO:0000256" key="1">
    <source>
        <dbReference type="SAM" id="MobiDB-lite"/>
    </source>
</evidence>
<feature type="compositionally biased region" description="Polar residues" evidence="1">
    <location>
        <begin position="82"/>
        <end position="94"/>
    </location>
</feature>
<protein>
    <submittedName>
        <fullName evidence="4">Uncharacterized protein</fullName>
    </submittedName>
</protein>
<dbReference type="InterPro" id="IPR056687">
    <property type="entry name" value="DUF7785"/>
</dbReference>
<evidence type="ECO:0000313" key="4">
    <source>
        <dbReference type="EMBL" id="KAF2714142.1"/>
    </source>
</evidence>
<evidence type="ECO:0000313" key="5">
    <source>
        <dbReference type="Proteomes" id="UP000799428"/>
    </source>
</evidence>
<feature type="region of interest" description="Disordered" evidence="1">
    <location>
        <begin position="619"/>
        <end position="755"/>
    </location>
</feature>
<name>A0A6G1KNU0_9PLEO</name>
<feature type="compositionally biased region" description="Low complexity" evidence="1">
    <location>
        <begin position="741"/>
        <end position="753"/>
    </location>
</feature>
<feature type="compositionally biased region" description="Polar residues" evidence="1">
    <location>
        <begin position="653"/>
        <end position="686"/>
    </location>
</feature>
<feature type="compositionally biased region" description="Polar residues" evidence="1">
    <location>
        <begin position="337"/>
        <end position="347"/>
    </location>
</feature>
<feature type="region of interest" description="Disordered" evidence="1">
    <location>
        <begin position="82"/>
        <end position="108"/>
    </location>
</feature>
<dbReference type="InterPro" id="IPR057199">
    <property type="entry name" value="DUF7877"/>
</dbReference>
<evidence type="ECO:0000259" key="2">
    <source>
        <dbReference type="Pfam" id="PF25009"/>
    </source>
</evidence>
<feature type="domain" description="DUF7785" evidence="2">
    <location>
        <begin position="491"/>
        <end position="588"/>
    </location>
</feature>
<feature type="compositionally biased region" description="Polar residues" evidence="1">
    <location>
        <begin position="694"/>
        <end position="726"/>
    </location>
</feature>
<dbReference type="EMBL" id="MU005765">
    <property type="protein sequence ID" value="KAF2714142.1"/>
    <property type="molecule type" value="Genomic_DNA"/>
</dbReference>
<accession>A0A6G1KNU0</accession>
<feature type="region of interest" description="Disordered" evidence="1">
    <location>
        <begin position="176"/>
        <end position="209"/>
    </location>
</feature>
<feature type="compositionally biased region" description="Polar residues" evidence="1">
    <location>
        <begin position="373"/>
        <end position="388"/>
    </location>
</feature>
<gene>
    <name evidence="4" type="ORF">K504DRAFT_462575</name>
</gene>
<reference evidence="4" key="1">
    <citation type="journal article" date="2020" name="Stud. Mycol.">
        <title>101 Dothideomycetes genomes: a test case for predicting lifestyles and emergence of pathogens.</title>
        <authorList>
            <person name="Haridas S."/>
            <person name="Albert R."/>
            <person name="Binder M."/>
            <person name="Bloem J."/>
            <person name="Labutti K."/>
            <person name="Salamov A."/>
            <person name="Andreopoulos B."/>
            <person name="Baker S."/>
            <person name="Barry K."/>
            <person name="Bills G."/>
            <person name="Bluhm B."/>
            <person name="Cannon C."/>
            <person name="Castanera R."/>
            <person name="Culley D."/>
            <person name="Daum C."/>
            <person name="Ezra D."/>
            <person name="Gonzalez J."/>
            <person name="Henrissat B."/>
            <person name="Kuo A."/>
            <person name="Liang C."/>
            <person name="Lipzen A."/>
            <person name="Lutzoni F."/>
            <person name="Magnuson J."/>
            <person name="Mondo S."/>
            <person name="Nolan M."/>
            <person name="Ohm R."/>
            <person name="Pangilinan J."/>
            <person name="Park H.-J."/>
            <person name="Ramirez L."/>
            <person name="Alfaro M."/>
            <person name="Sun H."/>
            <person name="Tritt A."/>
            <person name="Yoshinaga Y."/>
            <person name="Zwiers L.-H."/>
            <person name="Turgeon B."/>
            <person name="Goodwin S."/>
            <person name="Spatafora J."/>
            <person name="Crous P."/>
            <person name="Grigoriev I."/>
        </authorList>
    </citation>
    <scope>NUCLEOTIDE SEQUENCE</scope>
    <source>
        <strain evidence="4">CBS 279.74</strain>
    </source>
</reference>